<dbReference type="EMBL" id="BGZK01002255">
    <property type="protein sequence ID" value="GBP92260.1"/>
    <property type="molecule type" value="Genomic_DNA"/>
</dbReference>
<dbReference type="OrthoDB" id="10060752at2759"/>
<feature type="region of interest" description="Disordered" evidence="1">
    <location>
        <begin position="54"/>
        <end position="73"/>
    </location>
</feature>
<dbReference type="Proteomes" id="UP000299102">
    <property type="component" value="Unassembled WGS sequence"/>
</dbReference>
<organism evidence="2 3">
    <name type="scientific">Eumeta variegata</name>
    <name type="common">Bagworm moth</name>
    <name type="synonym">Eumeta japonica</name>
    <dbReference type="NCBI Taxonomy" id="151549"/>
    <lineage>
        <taxon>Eukaryota</taxon>
        <taxon>Metazoa</taxon>
        <taxon>Ecdysozoa</taxon>
        <taxon>Arthropoda</taxon>
        <taxon>Hexapoda</taxon>
        <taxon>Insecta</taxon>
        <taxon>Pterygota</taxon>
        <taxon>Neoptera</taxon>
        <taxon>Endopterygota</taxon>
        <taxon>Lepidoptera</taxon>
        <taxon>Glossata</taxon>
        <taxon>Ditrysia</taxon>
        <taxon>Tineoidea</taxon>
        <taxon>Psychidae</taxon>
        <taxon>Oiketicinae</taxon>
        <taxon>Eumeta</taxon>
    </lineage>
</organism>
<comment type="caution">
    <text evidence="2">The sequence shown here is derived from an EMBL/GenBank/DDBJ whole genome shotgun (WGS) entry which is preliminary data.</text>
</comment>
<name>A0A4C1ZW88_EUMVA</name>
<protein>
    <submittedName>
        <fullName evidence="2">Uncharacterized protein</fullName>
    </submittedName>
</protein>
<evidence type="ECO:0000313" key="3">
    <source>
        <dbReference type="Proteomes" id="UP000299102"/>
    </source>
</evidence>
<dbReference type="AlphaFoldDB" id="A0A4C1ZW88"/>
<accession>A0A4C1ZW88</accession>
<sequence length="139" mass="15215">MVSLFSDTMLRYVIALIMVQGAFQELKLYGSPSQAEVQCVNTFEIDQEEGDFEGSGRLATLPPFPPPPPGLDGYPLRLRGEKGDRGPRVDVYSASGEARAHKPGHSDGRGRLRFVLVEDLLPLPAPPRRRARTSSAVVI</sequence>
<keyword evidence="3" id="KW-1185">Reference proteome</keyword>
<evidence type="ECO:0000256" key="1">
    <source>
        <dbReference type="SAM" id="MobiDB-lite"/>
    </source>
</evidence>
<evidence type="ECO:0000313" key="2">
    <source>
        <dbReference type="EMBL" id="GBP92260.1"/>
    </source>
</evidence>
<proteinExistence type="predicted"/>
<gene>
    <name evidence="2" type="ORF">EVAR_67027_1</name>
</gene>
<reference evidence="2 3" key="1">
    <citation type="journal article" date="2019" name="Commun. Biol.">
        <title>The bagworm genome reveals a unique fibroin gene that provides high tensile strength.</title>
        <authorList>
            <person name="Kono N."/>
            <person name="Nakamura H."/>
            <person name="Ohtoshi R."/>
            <person name="Tomita M."/>
            <person name="Numata K."/>
            <person name="Arakawa K."/>
        </authorList>
    </citation>
    <scope>NUCLEOTIDE SEQUENCE [LARGE SCALE GENOMIC DNA]</scope>
</reference>